<keyword evidence="1" id="KW-0472">Membrane</keyword>
<protein>
    <submittedName>
        <fullName evidence="2">Uncharacterized protein</fullName>
    </submittedName>
</protein>
<evidence type="ECO:0000256" key="1">
    <source>
        <dbReference type="SAM" id="Phobius"/>
    </source>
</evidence>
<dbReference type="AlphaFoldDB" id="A0A2W5HTN1"/>
<evidence type="ECO:0000313" key="3">
    <source>
        <dbReference type="Proteomes" id="UP000249739"/>
    </source>
</evidence>
<name>A0A2W5HTN1_9BACT</name>
<sequence length="159" mass="18407">MSRQKISDALVGCLEIPIFIKGGIDRFENTAKAARFSFIVPVVLLPFGAYLAQINPEFNGRSLINLLIIFAVKFGLFSVLYLGAVFIFVKQFDRHQFFYQFVNAQNWMILVQLVILLPVLLGVQAGRWPWEDIYNFQVFLIVYSYVFMAFLITCMFRIN</sequence>
<evidence type="ECO:0000313" key="2">
    <source>
        <dbReference type="EMBL" id="PZP56989.1"/>
    </source>
</evidence>
<feature type="transmembrane region" description="Helical" evidence="1">
    <location>
        <begin position="101"/>
        <end position="121"/>
    </location>
</feature>
<dbReference type="EMBL" id="QFOT01000010">
    <property type="protein sequence ID" value="PZP56989.1"/>
    <property type="molecule type" value="Genomic_DNA"/>
</dbReference>
<keyword evidence="1" id="KW-0812">Transmembrane</keyword>
<reference evidence="2 3" key="1">
    <citation type="submission" date="2017-08" db="EMBL/GenBank/DDBJ databases">
        <title>Infants hospitalized years apart are colonized by the same room-sourced microbial strains.</title>
        <authorList>
            <person name="Brooks B."/>
            <person name="Olm M.R."/>
            <person name="Firek B.A."/>
            <person name="Baker R."/>
            <person name="Thomas B.C."/>
            <person name="Morowitz M.J."/>
            <person name="Banfield J.F."/>
        </authorList>
    </citation>
    <scope>NUCLEOTIDE SEQUENCE [LARGE SCALE GENOMIC DNA]</scope>
    <source>
        <strain evidence="2">S2_006_000_R2_64</strain>
    </source>
</reference>
<organism evidence="2 3">
    <name type="scientific">Micavibrio aeruginosavorus</name>
    <dbReference type="NCBI Taxonomy" id="349221"/>
    <lineage>
        <taxon>Bacteria</taxon>
        <taxon>Pseudomonadati</taxon>
        <taxon>Bdellovibrionota</taxon>
        <taxon>Bdellovibrionia</taxon>
        <taxon>Bdellovibrionales</taxon>
        <taxon>Pseudobdellovibrionaceae</taxon>
        <taxon>Micavibrio</taxon>
    </lineage>
</organism>
<comment type="caution">
    <text evidence="2">The sequence shown here is derived from an EMBL/GenBank/DDBJ whole genome shotgun (WGS) entry which is preliminary data.</text>
</comment>
<gene>
    <name evidence="2" type="ORF">DI586_01860</name>
</gene>
<feature type="transmembrane region" description="Helical" evidence="1">
    <location>
        <begin position="133"/>
        <end position="156"/>
    </location>
</feature>
<dbReference type="Proteomes" id="UP000249739">
    <property type="component" value="Unassembled WGS sequence"/>
</dbReference>
<keyword evidence="1" id="KW-1133">Transmembrane helix</keyword>
<proteinExistence type="predicted"/>
<accession>A0A2W5HTN1</accession>
<feature type="transmembrane region" description="Helical" evidence="1">
    <location>
        <begin position="33"/>
        <end position="52"/>
    </location>
</feature>
<feature type="transmembrane region" description="Helical" evidence="1">
    <location>
        <begin position="64"/>
        <end position="89"/>
    </location>
</feature>